<dbReference type="KEGG" id="bma:BMAA1149"/>
<gene>
    <name evidence="2" type="ordered locus">BMAA1149</name>
</gene>
<keyword evidence="3" id="KW-1185">Reference proteome</keyword>
<feature type="region of interest" description="Disordered" evidence="1">
    <location>
        <begin position="40"/>
        <end position="66"/>
    </location>
</feature>
<organism evidence="2 3">
    <name type="scientific">Burkholderia mallei (strain ATCC 23344)</name>
    <dbReference type="NCBI Taxonomy" id="243160"/>
    <lineage>
        <taxon>Bacteria</taxon>
        <taxon>Pseudomonadati</taxon>
        <taxon>Pseudomonadota</taxon>
        <taxon>Betaproteobacteria</taxon>
        <taxon>Burkholderiales</taxon>
        <taxon>Burkholderiaceae</taxon>
        <taxon>Burkholderia</taxon>
        <taxon>pseudomallei group</taxon>
    </lineage>
</organism>
<evidence type="ECO:0000313" key="2">
    <source>
        <dbReference type="EMBL" id="AAU46515.1"/>
    </source>
</evidence>
<dbReference type="HOGENOM" id="CLU_2822791_0_0_4"/>
<accession>A0A0H2WD09</accession>
<protein>
    <submittedName>
        <fullName evidence="2">Uncharacterized protein</fullName>
    </submittedName>
</protein>
<name>A0A0H2WD09_BURMA</name>
<sequence length="66" mass="7108">MRVSVEEQAVNLSTGPAATNRSIRETLFRAAANTHRAHCIGGARNGLPRRRAANRRARSHDAGATT</sequence>
<dbReference type="Proteomes" id="UP000006693">
    <property type="component" value="Chromosome 2"/>
</dbReference>
<reference evidence="2 3" key="1">
    <citation type="journal article" date="2004" name="Proc. Natl. Acad. Sci. U.S.A.">
        <title>Structural flexibility in the Burkholderia mallei genome.</title>
        <authorList>
            <person name="Nierman W.C."/>
            <person name="DeShazer D."/>
            <person name="Kim H.S."/>
            <person name="Tettelin H."/>
            <person name="Nelson K.E."/>
            <person name="Feldblyum T."/>
            <person name="Ulrich R.L."/>
            <person name="Ronning C.M."/>
            <person name="Brinkac L.M."/>
            <person name="Daugherty S.C."/>
            <person name="Davidsen T.D."/>
            <person name="Deboy R.T."/>
            <person name="Dimitrov G."/>
            <person name="Dodson R.J."/>
            <person name="Durkin A.S."/>
            <person name="Gwinn M.L."/>
            <person name="Haft D.H."/>
            <person name="Khouri H."/>
            <person name="Kolonay J.F."/>
            <person name="Madupu R."/>
            <person name="Mohammoud Y."/>
            <person name="Nelson W.C."/>
            <person name="Radune D."/>
            <person name="Romero C.M."/>
            <person name="Sarria S."/>
            <person name="Selengut J."/>
            <person name="Shamblin C."/>
            <person name="Sullivan S.A."/>
            <person name="White O."/>
            <person name="Yu Y."/>
            <person name="Zafar N."/>
            <person name="Zhou L."/>
            <person name="Fraser C.M."/>
        </authorList>
    </citation>
    <scope>NUCLEOTIDE SEQUENCE [LARGE SCALE GENOMIC DNA]</scope>
    <source>
        <strain evidence="2 3">ATCC 23344</strain>
    </source>
</reference>
<dbReference type="AlphaFoldDB" id="A0A0H2WD09"/>
<evidence type="ECO:0000256" key="1">
    <source>
        <dbReference type="SAM" id="MobiDB-lite"/>
    </source>
</evidence>
<proteinExistence type="predicted"/>
<feature type="compositionally biased region" description="Basic residues" evidence="1">
    <location>
        <begin position="47"/>
        <end position="58"/>
    </location>
</feature>
<dbReference type="EMBL" id="CP000011">
    <property type="protein sequence ID" value="AAU46515.1"/>
    <property type="molecule type" value="Genomic_DNA"/>
</dbReference>
<evidence type="ECO:0000313" key="3">
    <source>
        <dbReference type="Proteomes" id="UP000006693"/>
    </source>
</evidence>